<dbReference type="UniPathway" id="UPA00241">
    <property type="reaction ID" value="UER00356"/>
</dbReference>
<evidence type="ECO:0000256" key="1">
    <source>
        <dbReference type="ARBA" id="ARBA00009018"/>
    </source>
</evidence>
<comment type="function">
    <text evidence="5">Catalyzes the phosphorylation of the 3'-hydroxyl group of dephosphocoenzyme A to form coenzyme A.</text>
</comment>
<dbReference type="EC" id="2.7.1.24" evidence="5 6"/>
<evidence type="ECO:0000256" key="4">
    <source>
        <dbReference type="ARBA" id="ARBA00022993"/>
    </source>
</evidence>
<dbReference type="InterPro" id="IPR027417">
    <property type="entry name" value="P-loop_NTPase"/>
</dbReference>
<dbReference type="GO" id="GO:0005737">
    <property type="term" value="C:cytoplasm"/>
    <property type="evidence" value="ECO:0007669"/>
    <property type="project" value="UniProtKB-SubCell"/>
</dbReference>
<dbReference type="GO" id="GO:0015937">
    <property type="term" value="P:coenzyme A biosynthetic process"/>
    <property type="evidence" value="ECO:0007669"/>
    <property type="project" value="UniProtKB-UniRule"/>
</dbReference>
<reference evidence="7 8" key="1">
    <citation type="submission" date="2015-05" db="EMBL/GenBank/DDBJ databases">
        <title>Draft genome sequence of Lampropedia sp. CT6, isolated from the microbial mat of a hot water spring, located at Manikaran, India.</title>
        <authorList>
            <person name="Tripathi C."/>
            <person name="Rani P."/>
            <person name="Mahato N.K."/>
            <person name="Lal R."/>
        </authorList>
    </citation>
    <scope>NUCLEOTIDE SEQUENCE [LARGE SCALE GENOMIC DNA]</scope>
    <source>
        <strain evidence="7 8">CT6</strain>
    </source>
</reference>
<dbReference type="RefSeq" id="WP_046740529.1">
    <property type="nucleotide sequence ID" value="NZ_LBNQ01000009.1"/>
</dbReference>
<evidence type="ECO:0000313" key="8">
    <source>
        <dbReference type="Proteomes" id="UP000050580"/>
    </source>
</evidence>
<comment type="similarity">
    <text evidence="1 5">Belongs to the CoaE family.</text>
</comment>
<organism evidence="7 8">
    <name type="scientific">Lampropedia cohaerens</name>
    <dbReference type="NCBI Taxonomy" id="1610491"/>
    <lineage>
        <taxon>Bacteria</taxon>
        <taxon>Pseudomonadati</taxon>
        <taxon>Pseudomonadota</taxon>
        <taxon>Betaproteobacteria</taxon>
        <taxon>Burkholderiales</taxon>
        <taxon>Comamonadaceae</taxon>
        <taxon>Lampropedia</taxon>
    </lineage>
</organism>
<dbReference type="NCBIfam" id="TIGR00152">
    <property type="entry name" value="dephospho-CoA kinase"/>
    <property type="match status" value="1"/>
</dbReference>
<keyword evidence="8" id="KW-1185">Reference proteome</keyword>
<dbReference type="Proteomes" id="UP000050580">
    <property type="component" value="Unassembled WGS sequence"/>
</dbReference>
<dbReference type="PATRIC" id="fig|1610491.3.peg.305"/>
<keyword evidence="3 5" id="KW-0067">ATP-binding</keyword>
<sequence>MAAPAPLQGTSRCIGLTGGIGSGKSTVARLFETHFAIGLVDADAVSRRLTAAGGAAVPAIAARFGPAFVTADGAMDRARMRALVFADRSARQALEQLLHPLIFEAIDARVHALRAQGMRDVLLDIPLLVESPHWPARLQHIIVVDCPPAVQLARVVQRSALPAQQVQAIIASQASRTQRLRFADSVVANDAIDLATLATHVTALGQLLRLPVRAAVAPGA</sequence>
<comment type="subcellular location">
    <subcellularLocation>
        <location evidence="5">Cytoplasm</location>
    </subcellularLocation>
</comment>
<dbReference type="SUPFAM" id="SSF52540">
    <property type="entry name" value="P-loop containing nucleoside triphosphate hydrolases"/>
    <property type="match status" value="1"/>
</dbReference>
<dbReference type="CDD" id="cd02022">
    <property type="entry name" value="DPCK"/>
    <property type="match status" value="1"/>
</dbReference>
<evidence type="ECO:0000256" key="5">
    <source>
        <dbReference type="HAMAP-Rule" id="MF_00376"/>
    </source>
</evidence>
<evidence type="ECO:0000256" key="3">
    <source>
        <dbReference type="ARBA" id="ARBA00022840"/>
    </source>
</evidence>
<keyword evidence="4 5" id="KW-0173">Coenzyme A biosynthesis</keyword>
<comment type="catalytic activity">
    <reaction evidence="5">
        <text>3'-dephospho-CoA + ATP = ADP + CoA + H(+)</text>
        <dbReference type="Rhea" id="RHEA:18245"/>
        <dbReference type="ChEBI" id="CHEBI:15378"/>
        <dbReference type="ChEBI" id="CHEBI:30616"/>
        <dbReference type="ChEBI" id="CHEBI:57287"/>
        <dbReference type="ChEBI" id="CHEBI:57328"/>
        <dbReference type="ChEBI" id="CHEBI:456216"/>
        <dbReference type="EC" id="2.7.1.24"/>
    </reaction>
</comment>
<dbReference type="InterPro" id="IPR001977">
    <property type="entry name" value="Depp_CoAkinase"/>
</dbReference>
<dbReference type="HAMAP" id="MF_00376">
    <property type="entry name" value="Dephospho_CoA_kinase"/>
    <property type="match status" value="1"/>
</dbReference>
<dbReference type="GO" id="GO:0004140">
    <property type="term" value="F:dephospho-CoA kinase activity"/>
    <property type="evidence" value="ECO:0007669"/>
    <property type="project" value="UniProtKB-UniRule"/>
</dbReference>
<name>A0A0U1Q2X4_9BURK</name>
<evidence type="ECO:0000256" key="6">
    <source>
        <dbReference type="NCBIfam" id="TIGR00152"/>
    </source>
</evidence>
<dbReference type="STRING" id="1610491.AAV94_01485"/>
<proteinExistence type="inferred from homology"/>
<dbReference type="AlphaFoldDB" id="A0A0U1Q2X4"/>
<keyword evidence="5" id="KW-0808">Transferase</keyword>
<evidence type="ECO:0000256" key="2">
    <source>
        <dbReference type="ARBA" id="ARBA00022741"/>
    </source>
</evidence>
<protein>
    <recommendedName>
        <fullName evidence="5 6">Dephospho-CoA kinase</fullName>
        <ecNumber evidence="5 6">2.7.1.24</ecNumber>
    </recommendedName>
    <alternativeName>
        <fullName evidence="5">Dephosphocoenzyme A kinase</fullName>
    </alternativeName>
</protein>
<comment type="pathway">
    <text evidence="5">Cofactor biosynthesis; coenzyme A biosynthesis; CoA from (R)-pantothenate: step 5/5.</text>
</comment>
<dbReference type="PROSITE" id="PS51219">
    <property type="entry name" value="DPCK"/>
    <property type="match status" value="1"/>
</dbReference>
<feature type="binding site" evidence="5">
    <location>
        <begin position="21"/>
        <end position="26"/>
    </location>
    <ligand>
        <name>ATP</name>
        <dbReference type="ChEBI" id="CHEBI:30616"/>
    </ligand>
</feature>
<dbReference type="OrthoDB" id="9812943at2"/>
<dbReference type="Pfam" id="PF01121">
    <property type="entry name" value="CoaE"/>
    <property type="match status" value="1"/>
</dbReference>
<dbReference type="PANTHER" id="PTHR10695:SF46">
    <property type="entry name" value="BIFUNCTIONAL COENZYME A SYNTHASE-RELATED"/>
    <property type="match status" value="1"/>
</dbReference>
<dbReference type="GO" id="GO:0005524">
    <property type="term" value="F:ATP binding"/>
    <property type="evidence" value="ECO:0007669"/>
    <property type="project" value="UniProtKB-UniRule"/>
</dbReference>
<comment type="caution">
    <text evidence="7">The sequence shown here is derived from an EMBL/GenBank/DDBJ whole genome shotgun (WGS) entry which is preliminary data.</text>
</comment>
<evidence type="ECO:0000313" key="7">
    <source>
        <dbReference type="EMBL" id="KKW69094.1"/>
    </source>
</evidence>
<accession>A0A0U1Q2X4</accession>
<dbReference type="PANTHER" id="PTHR10695">
    <property type="entry name" value="DEPHOSPHO-COA KINASE-RELATED"/>
    <property type="match status" value="1"/>
</dbReference>
<gene>
    <name evidence="5" type="primary">coaE</name>
    <name evidence="7" type="ORF">AAV94_01485</name>
</gene>
<keyword evidence="5" id="KW-0418">Kinase</keyword>
<keyword evidence="5" id="KW-0963">Cytoplasm</keyword>
<dbReference type="Gene3D" id="3.40.50.300">
    <property type="entry name" value="P-loop containing nucleotide triphosphate hydrolases"/>
    <property type="match status" value="1"/>
</dbReference>
<keyword evidence="2 5" id="KW-0547">Nucleotide-binding</keyword>
<dbReference type="EMBL" id="LBNQ01000009">
    <property type="protein sequence ID" value="KKW69094.1"/>
    <property type="molecule type" value="Genomic_DNA"/>
</dbReference>